<organism evidence="1 2">
    <name type="scientific">Vararia minispora EC-137</name>
    <dbReference type="NCBI Taxonomy" id="1314806"/>
    <lineage>
        <taxon>Eukaryota</taxon>
        <taxon>Fungi</taxon>
        <taxon>Dikarya</taxon>
        <taxon>Basidiomycota</taxon>
        <taxon>Agaricomycotina</taxon>
        <taxon>Agaricomycetes</taxon>
        <taxon>Russulales</taxon>
        <taxon>Lachnocladiaceae</taxon>
        <taxon>Vararia</taxon>
    </lineage>
</organism>
<protein>
    <submittedName>
        <fullName evidence="1">Uncharacterized protein</fullName>
    </submittedName>
</protein>
<reference evidence="1" key="2">
    <citation type="journal article" date="2022" name="New Phytol.">
        <title>Evolutionary transition to the ectomycorrhizal habit in the genomes of a hyperdiverse lineage of mushroom-forming fungi.</title>
        <authorList>
            <person name="Looney B."/>
            <person name="Miyauchi S."/>
            <person name="Morin E."/>
            <person name="Drula E."/>
            <person name="Courty P.E."/>
            <person name="Kohler A."/>
            <person name="Kuo A."/>
            <person name="LaButti K."/>
            <person name="Pangilinan J."/>
            <person name="Lipzen A."/>
            <person name="Riley R."/>
            <person name="Andreopoulos W."/>
            <person name="He G."/>
            <person name="Johnson J."/>
            <person name="Nolan M."/>
            <person name="Tritt A."/>
            <person name="Barry K.W."/>
            <person name="Grigoriev I.V."/>
            <person name="Nagy L.G."/>
            <person name="Hibbett D."/>
            <person name="Henrissat B."/>
            <person name="Matheny P.B."/>
            <person name="Labbe J."/>
            <person name="Martin F.M."/>
        </authorList>
    </citation>
    <scope>NUCLEOTIDE SEQUENCE</scope>
    <source>
        <strain evidence="1">EC-137</strain>
    </source>
</reference>
<dbReference type="EMBL" id="MU273818">
    <property type="protein sequence ID" value="KAI0027926.1"/>
    <property type="molecule type" value="Genomic_DNA"/>
</dbReference>
<accession>A0ACB8Q814</accession>
<gene>
    <name evidence="1" type="ORF">K488DRAFT_80930</name>
</gene>
<reference evidence="1" key="1">
    <citation type="submission" date="2021-02" db="EMBL/GenBank/DDBJ databases">
        <authorList>
            <consortium name="DOE Joint Genome Institute"/>
            <person name="Ahrendt S."/>
            <person name="Looney B.P."/>
            <person name="Miyauchi S."/>
            <person name="Morin E."/>
            <person name="Drula E."/>
            <person name="Courty P.E."/>
            <person name="Chicoki N."/>
            <person name="Fauchery L."/>
            <person name="Kohler A."/>
            <person name="Kuo A."/>
            <person name="Labutti K."/>
            <person name="Pangilinan J."/>
            <person name="Lipzen A."/>
            <person name="Riley R."/>
            <person name="Andreopoulos W."/>
            <person name="He G."/>
            <person name="Johnson J."/>
            <person name="Barry K.W."/>
            <person name="Grigoriev I.V."/>
            <person name="Nagy L."/>
            <person name="Hibbett D."/>
            <person name="Henrissat B."/>
            <person name="Matheny P.B."/>
            <person name="Labbe J."/>
            <person name="Martin F."/>
        </authorList>
    </citation>
    <scope>NUCLEOTIDE SEQUENCE</scope>
    <source>
        <strain evidence="1">EC-137</strain>
    </source>
</reference>
<evidence type="ECO:0000313" key="2">
    <source>
        <dbReference type="Proteomes" id="UP000814128"/>
    </source>
</evidence>
<name>A0ACB8Q814_9AGAM</name>
<sequence length="709" mass="75973">MTALLDKYGRMALDVATASTALGFAAAKAGTRLGFGITRGIAASAAELAGGALDLPFGGRLGAGPTLGAAVSSAISYAENLALLPLLFGESLTSASLVAASTSLDALATLFPGSDDAAFSLASFVSLVRREWNEPALGEHLPETRFGVAEIAQALVAWGALQTATYDWQVERWRAALREIPFHDDAAASPPRARTESRVSITSDRILGAHRGQLLTADITDLHPDERARRPTMRPLRQSERALKRTLRRLSKMVLAGYGGASLLFFGVPLAPPPNAEEAALSAAVDASEAPAPASSSAPAPPRPAPYSWWDVLLGRHDREIFLQSARAPGGHAVIGAEERMPRYWVLTDHGRRQIVLVFRGTMSLNELAVDLTCEPEEFEPACAEEDDDDEPGTVHGHAVDGLPSGAIKVEDFGALSDNEASMPGGLPFPSLSASSSGTQPFPFPRTRSSRSLRMRSPSFQSVATFRGARSFDVHGGMLQMARMMGQRGGPVHTAVRDALRSNRGYELVMCGHSLGSGVAALLGMMWADPSTCLTVRSSGLPIGRRVSVYCFGPPCLTDARLSAHSANLITSFVYSHDVVSRLSLGSMRDMNRAAAWLCAAQAEGRAEGYAGLTRRALKARAGFGADGDAIWFLSVRKTLEANMPMAHLYPPGRVMWAIRRSDIESQADALRLFEVTDVERAFGQIVFSRDMLSAHMPHQYDKVLEELL</sequence>
<comment type="caution">
    <text evidence="1">The sequence shown here is derived from an EMBL/GenBank/DDBJ whole genome shotgun (WGS) entry which is preliminary data.</text>
</comment>
<keyword evidence="2" id="KW-1185">Reference proteome</keyword>
<evidence type="ECO:0000313" key="1">
    <source>
        <dbReference type="EMBL" id="KAI0027926.1"/>
    </source>
</evidence>
<dbReference type="Proteomes" id="UP000814128">
    <property type="component" value="Unassembled WGS sequence"/>
</dbReference>
<proteinExistence type="predicted"/>